<dbReference type="EMBL" id="APKE01000007">
    <property type="protein sequence ID" value="KAF0677172.1"/>
    <property type="molecule type" value="Genomic_DNA"/>
</dbReference>
<feature type="region of interest" description="Disordered" evidence="1">
    <location>
        <begin position="93"/>
        <end position="115"/>
    </location>
</feature>
<proteinExistence type="predicted"/>
<comment type="caution">
    <text evidence="2">The sequence shown here is derived from an EMBL/GenBank/DDBJ whole genome shotgun (WGS) entry which is preliminary data.</text>
</comment>
<sequence>MRILLRLATLCLSLALLGGVLMHDLAGARMSLDMASAATAPDVEQGELCPACSEDMAEVPLCDMDCTAPVHVSGKAQQLSPLTLRTTALGQSGDDRLVGLDPGSDPFPPRNSVLA</sequence>
<gene>
    <name evidence="2" type="ORF">PMES_00488</name>
</gene>
<reference evidence="2" key="1">
    <citation type="submission" date="2013-03" db="EMBL/GenBank/DDBJ databases">
        <title>Genome Sequence of the Profundibacterium mesophilum strain KAUST100406-0324T from Red Sea, a novel genus in the family Rhodobacteraceae.</title>
        <authorList>
            <person name="Essack M."/>
            <person name="Alam I."/>
            <person name="Lafi F."/>
            <person name="Alawi W."/>
            <person name="Kamanu F."/>
            <person name="Al-Suwailem A."/>
            <person name="Lee O.O."/>
            <person name="Xu Y."/>
            <person name="Bajic V."/>
            <person name="Qian P.-Y."/>
            <person name="Archer J."/>
        </authorList>
    </citation>
    <scope>NUCLEOTIDE SEQUENCE</scope>
    <source>
        <strain evidence="2">KAUST100406-0324</strain>
    </source>
</reference>
<name>A0A921TEC6_9RHOB</name>
<accession>A0A921TEC6</accession>
<evidence type="ECO:0000256" key="1">
    <source>
        <dbReference type="SAM" id="MobiDB-lite"/>
    </source>
</evidence>
<organism evidence="2 3">
    <name type="scientific">Profundibacterium mesophilum KAUST100406-0324</name>
    <dbReference type="NCBI Taxonomy" id="1037889"/>
    <lineage>
        <taxon>Bacteria</taxon>
        <taxon>Pseudomonadati</taxon>
        <taxon>Pseudomonadota</taxon>
        <taxon>Alphaproteobacteria</taxon>
        <taxon>Rhodobacterales</taxon>
        <taxon>Roseobacteraceae</taxon>
        <taxon>Profundibacterium</taxon>
    </lineage>
</organism>
<evidence type="ECO:0000313" key="2">
    <source>
        <dbReference type="EMBL" id="KAF0677172.1"/>
    </source>
</evidence>
<dbReference type="AlphaFoldDB" id="A0A921TEC6"/>
<dbReference type="OrthoDB" id="7856577at2"/>
<dbReference type="RefSeq" id="WP_159963940.1">
    <property type="nucleotide sequence ID" value="NZ_APKE01000007.1"/>
</dbReference>
<keyword evidence="3" id="KW-1185">Reference proteome</keyword>
<evidence type="ECO:0000313" key="3">
    <source>
        <dbReference type="Proteomes" id="UP000698242"/>
    </source>
</evidence>
<dbReference type="Proteomes" id="UP000698242">
    <property type="component" value="Unassembled WGS sequence"/>
</dbReference>
<protein>
    <submittedName>
        <fullName evidence="2">Uncharacterized protein</fullName>
    </submittedName>
</protein>